<dbReference type="STRING" id="444597.BST26_15230"/>
<keyword evidence="1" id="KW-0732">Signal</keyword>
<dbReference type="InterPro" id="IPR036435">
    <property type="entry name" value="Leukocidin/porin_MspA_sf"/>
</dbReference>
<gene>
    <name evidence="2" type="ORF">BST26_15230</name>
</gene>
<dbReference type="Proteomes" id="UP000192801">
    <property type="component" value="Unassembled WGS sequence"/>
</dbReference>
<dbReference type="Pfam" id="PF09203">
    <property type="entry name" value="MspA"/>
    <property type="match status" value="1"/>
</dbReference>
<evidence type="ECO:0000313" key="2">
    <source>
        <dbReference type="EMBL" id="ORA67769.1"/>
    </source>
</evidence>
<evidence type="ECO:0000256" key="1">
    <source>
        <dbReference type="ARBA" id="ARBA00022729"/>
    </source>
</evidence>
<keyword evidence="3" id="KW-1185">Reference proteome</keyword>
<dbReference type="EMBL" id="MVHS01000040">
    <property type="protein sequence ID" value="ORA67769.1"/>
    <property type="molecule type" value="Genomic_DNA"/>
</dbReference>
<accession>A0A1X0D6A1</accession>
<dbReference type="RefSeq" id="WP_234805926.1">
    <property type="nucleotide sequence ID" value="NZ_AP022618.1"/>
</dbReference>
<dbReference type="Gene3D" id="2.60.40.1650">
    <property type="entry name" value="Porin MspA (Ig-like beta-sandwich domain)"/>
    <property type="match status" value="1"/>
</dbReference>
<comment type="caution">
    <text evidence="2">The sequence shown here is derived from an EMBL/GenBank/DDBJ whole genome shotgun (WGS) entry which is preliminary data.</text>
</comment>
<dbReference type="InterPro" id="IPR015286">
    <property type="entry name" value="Porin_fam_mycobact-type"/>
</dbReference>
<reference evidence="2 3" key="1">
    <citation type="submission" date="2016-12" db="EMBL/GenBank/DDBJ databases">
        <title>The new phylogeny of genus Mycobacterium.</title>
        <authorList>
            <person name="Tortoli E."/>
            <person name="Trovato A."/>
            <person name="Cirillo D.M."/>
        </authorList>
    </citation>
    <scope>NUCLEOTIDE SEQUENCE [LARGE SCALE GENOMIC DNA]</scope>
    <source>
        <strain evidence="2 3">DSM 45130</strain>
    </source>
</reference>
<proteinExistence type="predicted"/>
<protein>
    <submittedName>
        <fullName evidence="2">MspA family protein</fullName>
    </submittedName>
</protein>
<dbReference type="SUPFAM" id="SSF56959">
    <property type="entry name" value="Leukocidin-like"/>
    <property type="match status" value="1"/>
</dbReference>
<organism evidence="2 3">
    <name type="scientific">Mycolicibacterium insubricum</name>
    <dbReference type="NCBI Taxonomy" id="444597"/>
    <lineage>
        <taxon>Bacteria</taxon>
        <taxon>Bacillati</taxon>
        <taxon>Actinomycetota</taxon>
        <taxon>Actinomycetes</taxon>
        <taxon>Mycobacteriales</taxon>
        <taxon>Mycobacteriaceae</taxon>
        <taxon>Mycolicibacterium</taxon>
    </lineage>
</organism>
<dbReference type="AlphaFoldDB" id="A0A1X0D6A1"/>
<sequence>MTAGIAAVPAAPPPPANADPVPMAAQIYDKVSRDGWHMQIRIDNETINSVPNLAEASNSREGFVTASGTATVSGGASPITDSIFILGYQLGCQSDVSTGLQFGGTAGIAPLGSVGVGGGVPVGASVGLGAGAAGFVQTVVQPGVIVDLPLANMALSDGGEAMLDIDNIHIKADACGGDVTIRSYAYLRISTAVAHTEYAIYGDPAKI</sequence>
<name>A0A1X0D6A1_9MYCO</name>
<evidence type="ECO:0000313" key="3">
    <source>
        <dbReference type="Proteomes" id="UP000192801"/>
    </source>
</evidence>
<dbReference type="Gene3D" id="2.10.300.10">
    <property type="entry name" value="Porin MspA ribbon domain"/>
    <property type="match status" value="1"/>
</dbReference>